<dbReference type="AlphaFoldDB" id="A0A7L9RSR0"/>
<dbReference type="GO" id="GO:0002161">
    <property type="term" value="F:aminoacyl-tRNA deacylase activity"/>
    <property type="evidence" value="ECO:0007669"/>
    <property type="project" value="InterPro"/>
</dbReference>
<dbReference type="Proteomes" id="UP000594001">
    <property type="component" value="Chromosome"/>
</dbReference>
<evidence type="ECO:0000313" key="4">
    <source>
        <dbReference type="Proteomes" id="UP000594001"/>
    </source>
</evidence>
<proteinExistence type="inferred from homology"/>
<dbReference type="PANTHER" id="PTHR31423">
    <property type="entry name" value="YBAK DOMAIN-CONTAINING PROTEIN"/>
    <property type="match status" value="1"/>
</dbReference>
<evidence type="ECO:0000313" key="3">
    <source>
        <dbReference type="EMBL" id="QOL19614.1"/>
    </source>
</evidence>
<gene>
    <name evidence="3" type="primary">proX</name>
    <name evidence="3" type="ORF">CPBP_00378</name>
</gene>
<sequence>MPHLRLYSRFQDHGINFVELAHPPLFSVGDEIELGVVIPGANSKNLFLKDKKNNFFLVSVLNHKRVDLKAVSKLYGKGGLSFASAEYLKAHLDLTPGSVTPYGLLNDTENKVTFILDEDFLGHVLINFHPLRNDMTVSVAPNDFLTFCTHINHTPSIIHIPEL</sequence>
<protein>
    <submittedName>
        <fullName evidence="3">Prolyl-tRNA editing protein ProX</fullName>
    </submittedName>
</protein>
<evidence type="ECO:0000256" key="1">
    <source>
        <dbReference type="ARBA" id="ARBA00010201"/>
    </source>
</evidence>
<dbReference type="Pfam" id="PF04073">
    <property type="entry name" value="tRNA_edit"/>
    <property type="match status" value="1"/>
</dbReference>
<name>A0A7L9RSR0_9PROT</name>
<comment type="similarity">
    <text evidence="1">Belongs to the PRORSD1 family.</text>
</comment>
<dbReference type="PANTHER" id="PTHR31423:SF3">
    <property type="entry name" value="PROLYL-TRNA SYNTHETASE ASSOCIATED DOMAIN-CONTAINING PROTEIN 1-RELATED"/>
    <property type="match status" value="1"/>
</dbReference>
<dbReference type="SUPFAM" id="SSF55826">
    <property type="entry name" value="YbaK/ProRS associated domain"/>
    <property type="match status" value="1"/>
</dbReference>
<keyword evidence="4" id="KW-1185">Reference proteome</keyword>
<feature type="domain" description="YbaK/aminoacyl-tRNA synthetase-associated" evidence="2">
    <location>
        <begin position="23"/>
        <end position="147"/>
    </location>
</feature>
<accession>A0A7L9RSR0</accession>
<dbReference type="InterPro" id="IPR040285">
    <property type="entry name" value="ProX/PRXD1"/>
</dbReference>
<dbReference type="Gene3D" id="3.90.960.10">
    <property type="entry name" value="YbaK/aminoacyl-tRNA synthetase-associated domain"/>
    <property type="match status" value="1"/>
</dbReference>
<dbReference type="FunFam" id="3.90.960.10:FF:000005">
    <property type="entry name" value="Putative prolyl-tRNA synthetase"/>
    <property type="match status" value="1"/>
</dbReference>
<dbReference type="InterPro" id="IPR007214">
    <property type="entry name" value="YbaK/aa-tRNA-synth-assoc-dom"/>
</dbReference>
<dbReference type="RefSeq" id="WP_350332364.1">
    <property type="nucleotide sequence ID" value="NZ_CP054719.1"/>
</dbReference>
<dbReference type="KEGG" id="pbal:CPBP_00378"/>
<evidence type="ECO:0000259" key="2">
    <source>
        <dbReference type="Pfam" id="PF04073"/>
    </source>
</evidence>
<organism evidence="3 4">
    <name type="scientific">Candidatus Bodocaedibacter vickermanii</name>
    <dbReference type="NCBI Taxonomy" id="2741701"/>
    <lineage>
        <taxon>Bacteria</taxon>
        <taxon>Pseudomonadati</taxon>
        <taxon>Pseudomonadota</taxon>
        <taxon>Alphaproteobacteria</taxon>
        <taxon>Holosporales</taxon>
        <taxon>Candidatus Paracaedibacteraceae</taxon>
        <taxon>Candidatus Bodocaedibacter</taxon>
    </lineage>
</organism>
<reference evidence="3 4" key="1">
    <citation type="submission" date="2020-06" db="EMBL/GenBank/DDBJ databases">
        <title>The endosymbiont of the kinetoplastid Bodo saltans is a Paracaedibacter-like alpha-proteobacterium possessing a putative toxin-antitoxin system.</title>
        <authorList>
            <person name="Midha S."/>
            <person name="Rigden D.J."/>
            <person name="Siozios S."/>
            <person name="Hurst G.D.D."/>
            <person name="Jackson A.P."/>
        </authorList>
    </citation>
    <scope>NUCLEOTIDE SEQUENCE [LARGE SCALE GENOMIC DNA]</scope>
    <source>
        <strain evidence="3">Lake Konstanz</strain>
    </source>
</reference>
<dbReference type="EMBL" id="CP054719">
    <property type="protein sequence ID" value="QOL19614.1"/>
    <property type="molecule type" value="Genomic_DNA"/>
</dbReference>
<dbReference type="InterPro" id="IPR036754">
    <property type="entry name" value="YbaK/aa-tRNA-synt-asso_dom_sf"/>
</dbReference>
<dbReference type="CDD" id="cd04335">
    <property type="entry name" value="PrdX_deacylase"/>
    <property type="match status" value="1"/>
</dbReference>